<keyword evidence="1" id="KW-1133">Transmembrane helix</keyword>
<sequence length="88" mass="10130">MLRGMTWQSLKHLPSLMALYFVVGLAPTLDLISLTRTAIYNPDVSWRHKAELRPFDYYQDGKQYKLMALSMDYKNLPPNPAPKLPPPP</sequence>
<evidence type="ECO:0000313" key="2">
    <source>
        <dbReference type="EMBL" id="OQV26069.1"/>
    </source>
</evidence>
<dbReference type="PANTHER" id="PTHR14256">
    <property type="entry name" value="NADH-UBIQUINONE OXIDOREDUCTASE MLRQ SUBUNIT"/>
    <property type="match status" value="1"/>
</dbReference>
<organism evidence="2 3">
    <name type="scientific">Hypsibius exemplaris</name>
    <name type="common">Freshwater tardigrade</name>
    <dbReference type="NCBI Taxonomy" id="2072580"/>
    <lineage>
        <taxon>Eukaryota</taxon>
        <taxon>Metazoa</taxon>
        <taxon>Ecdysozoa</taxon>
        <taxon>Tardigrada</taxon>
        <taxon>Eutardigrada</taxon>
        <taxon>Parachela</taxon>
        <taxon>Hypsibioidea</taxon>
        <taxon>Hypsibiidae</taxon>
        <taxon>Hypsibius</taxon>
    </lineage>
</organism>
<keyword evidence="1" id="KW-0472">Membrane</keyword>
<dbReference type="PANTHER" id="PTHR14256:SF1">
    <property type="entry name" value="GEO09626P1"/>
    <property type="match status" value="1"/>
</dbReference>
<protein>
    <submittedName>
        <fullName evidence="2">Uncharacterized protein</fullName>
    </submittedName>
</protein>
<accession>A0A1W0XF13</accession>
<feature type="transmembrane region" description="Helical" evidence="1">
    <location>
        <begin position="12"/>
        <end position="32"/>
    </location>
</feature>
<dbReference type="InterPro" id="IPR010530">
    <property type="entry name" value="B12D"/>
</dbReference>
<gene>
    <name evidence="2" type="ORF">BV898_00197</name>
</gene>
<proteinExistence type="predicted"/>
<keyword evidence="3" id="KW-1185">Reference proteome</keyword>
<dbReference type="Pfam" id="PF06522">
    <property type="entry name" value="B12D"/>
    <property type="match status" value="1"/>
</dbReference>
<comment type="caution">
    <text evidence="2">The sequence shown here is derived from an EMBL/GenBank/DDBJ whole genome shotgun (WGS) entry which is preliminary data.</text>
</comment>
<evidence type="ECO:0000256" key="1">
    <source>
        <dbReference type="SAM" id="Phobius"/>
    </source>
</evidence>
<keyword evidence="1" id="KW-0812">Transmembrane</keyword>
<reference evidence="3" key="1">
    <citation type="submission" date="2017-01" db="EMBL/GenBank/DDBJ databases">
        <title>Comparative genomics of anhydrobiosis in the tardigrade Hypsibius dujardini.</title>
        <authorList>
            <person name="Yoshida Y."/>
            <person name="Koutsovoulos G."/>
            <person name="Laetsch D."/>
            <person name="Stevens L."/>
            <person name="Kumar S."/>
            <person name="Horikawa D."/>
            <person name="Ishino K."/>
            <person name="Komine S."/>
            <person name="Tomita M."/>
            <person name="Blaxter M."/>
            <person name="Arakawa K."/>
        </authorList>
    </citation>
    <scope>NUCLEOTIDE SEQUENCE [LARGE SCALE GENOMIC DNA]</scope>
    <source>
        <strain evidence="3">Z151</strain>
    </source>
</reference>
<dbReference type="AlphaFoldDB" id="A0A1W0XF13"/>
<dbReference type="Proteomes" id="UP000192578">
    <property type="component" value="Unassembled WGS sequence"/>
</dbReference>
<evidence type="ECO:0000313" key="3">
    <source>
        <dbReference type="Proteomes" id="UP000192578"/>
    </source>
</evidence>
<name>A0A1W0XF13_HYPEX</name>
<dbReference type="EMBL" id="MTYJ01000001">
    <property type="protein sequence ID" value="OQV26069.1"/>
    <property type="molecule type" value="Genomic_DNA"/>
</dbReference>
<dbReference type="OrthoDB" id="5511684at2759"/>